<dbReference type="EMBL" id="JBHSPH010000002">
    <property type="protein sequence ID" value="MFC5861993.1"/>
    <property type="molecule type" value="Genomic_DNA"/>
</dbReference>
<evidence type="ECO:0000256" key="1">
    <source>
        <dbReference type="SAM" id="Phobius"/>
    </source>
</evidence>
<dbReference type="Proteomes" id="UP001596091">
    <property type="component" value="Unassembled WGS sequence"/>
</dbReference>
<dbReference type="RefSeq" id="WP_263337940.1">
    <property type="nucleotide sequence ID" value="NZ_JAGSYH010000004.1"/>
</dbReference>
<feature type="transmembrane region" description="Helical" evidence="1">
    <location>
        <begin position="33"/>
        <end position="54"/>
    </location>
</feature>
<organism evidence="2 3">
    <name type="scientific">Acidicapsa dinghuensis</name>
    <dbReference type="NCBI Taxonomy" id="2218256"/>
    <lineage>
        <taxon>Bacteria</taxon>
        <taxon>Pseudomonadati</taxon>
        <taxon>Acidobacteriota</taxon>
        <taxon>Terriglobia</taxon>
        <taxon>Terriglobales</taxon>
        <taxon>Acidobacteriaceae</taxon>
        <taxon>Acidicapsa</taxon>
    </lineage>
</organism>
<evidence type="ECO:0000313" key="2">
    <source>
        <dbReference type="EMBL" id="MFC5861993.1"/>
    </source>
</evidence>
<evidence type="ECO:0000313" key="3">
    <source>
        <dbReference type="Proteomes" id="UP001596091"/>
    </source>
</evidence>
<accession>A0ABW1ED29</accession>
<feature type="transmembrane region" description="Helical" evidence="1">
    <location>
        <begin position="91"/>
        <end position="109"/>
    </location>
</feature>
<gene>
    <name evidence="2" type="ORF">ACFPT7_06790</name>
</gene>
<sequence length="156" mass="17535">MAGLIVWPLAGMTMPPGLSKHGELYVHFQQTVAILRVVCFLFMAGFSQVLSIGWKDRELQVATGLGFFSIVTLIVAVLHSHQEAGTLYYHWLDRATTCSYIGSLSYWIVSFVTKEQERKEFSPQMQELLLLMSGGARASRIALGELPSDQQRKRIK</sequence>
<proteinExistence type="predicted"/>
<keyword evidence="1" id="KW-1133">Transmembrane helix</keyword>
<keyword evidence="1" id="KW-0812">Transmembrane</keyword>
<comment type="caution">
    <text evidence="2">The sequence shown here is derived from an EMBL/GenBank/DDBJ whole genome shotgun (WGS) entry which is preliminary data.</text>
</comment>
<protein>
    <submittedName>
        <fullName evidence="2">Uncharacterized protein</fullName>
    </submittedName>
</protein>
<keyword evidence="1" id="KW-0472">Membrane</keyword>
<keyword evidence="3" id="KW-1185">Reference proteome</keyword>
<reference evidence="3" key="1">
    <citation type="journal article" date="2019" name="Int. J. Syst. Evol. Microbiol.">
        <title>The Global Catalogue of Microorganisms (GCM) 10K type strain sequencing project: providing services to taxonomists for standard genome sequencing and annotation.</title>
        <authorList>
            <consortium name="The Broad Institute Genomics Platform"/>
            <consortium name="The Broad Institute Genome Sequencing Center for Infectious Disease"/>
            <person name="Wu L."/>
            <person name="Ma J."/>
        </authorList>
    </citation>
    <scope>NUCLEOTIDE SEQUENCE [LARGE SCALE GENOMIC DNA]</scope>
    <source>
        <strain evidence="3">JCM 4087</strain>
    </source>
</reference>
<feature type="transmembrane region" description="Helical" evidence="1">
    <location>
        <begin position="61"/>
        <end position="79"/>
    </location>
</feature>
<name>A0ABW1ED29_9BACT</name>